<dbReference type="EMBL" id="CM046507">
    <property type="protein sequence ID" value="KAI8669743.1"/>
    <property type="molecule type" value="Genomic_DNA"/>
</dbReference>
<proteinExistence type="predicted"/>
<keyword evidence="2" id="KW-1185">Reference proteome</keyword>
<reference evidence="1" key="1">
    <citation type="submission" date="2022-06" db="EMBL/GenBank/DDBJ databases">
        <title>Fusarium solani species complex genomes reveal bases of compartmentalisation and animal pathogenesis.</title>
        <authorList>
            <person name="Tsai I.J."/>
        </authorList>
    </citation>
    <scope>NUCLEOTIDE SEQUENCE</scope>
    <source>
        <strain evidence="1">Fu6.1</strain>
    </source>
</reference>
<evidence type="ECO:0000313" key="2">
    <source>
        <dbReference type="Proteomes" id="UP001065298"/>
    </source>
</evidence>
<protein>
    <submittedName>
        <fullName evidence="1">Lactamase-B domain-containing protein</fullName>
    </submittedName>
</protein>
<accession>A0ACC0QZ58</accession>
<organism evidence="1 2">
    <name type="scientific">Fusarium keratoplasticum</name>
    <dbReference type="NCBI Taxonomy" id="1328300"/>
    <lineage>
        <taxon>Eukaryota</taxon>
        <taxon>Fungi</taxon>
        <taxon>Dikarya</taxon>
        <taxon>Ascomycota</taxon>
        <taxon>Pezizomycotina</taxon>
        <taxon>Sordariomycetes</taxon>
        <taxon>Hypocreomycetidae</taxon>
        <taxon>Hypocreales</taxon>
        <taxon>Nectriaceae</taxon>
        <taxon>Fusarium</taxon>
        <taxon>Fusarium solani species complex</taxon>
    </lineage>
</organism>
<comment type="caution">
    <text evidence="1">The sequence shown here is derived from an EMBL/GenBank/DDBJ whole genome shotgun (WGS) entry which is preliminary data.</text>
</comment>
<dbReference type="Proteomes" id="UP001065298">
    <property type="component" value="Chromosome 5"/>
</dbReference>
<sequence length="690" mass="73599">MTIASLAQDSPATSVGFIGLGAMGKPMVINLAKKLPKGSQIHVYDIVTAVVDETVALFPDSIVKCASAKEVAEACDVILTMLPEGAHVRSAYLDPDSGILSAFSISTAKLLIDSSTIDTSTNLYIKEQVLTKSPQSLFYDAPVSGGVIGAVDASMAFFLGCSESDPNLSRLTALLSTMGGKVIPCGGPSLGLSAKLSNNYLSGAIAIACSEAMDMGMRAGVDAHVLASVFGAGTAQNTICDRFNPVPGVCPKAPASNGYKGGFRVQLMKKDVSLAVSMARRLGSRNALGSTVLGVYTAASEASDCKDLDLSFILSYVPTPVDVDDHGPRDQACSAVDTTTRMVCNAAVFIQPPITHHSTLNLNTMCFLLEHKTDLGSEYVLFDCGSRKDFWNGSPQTNKMISSNLVGMQVIHGVDEILASSGFDLANLKSIVWSHWHWDHIGDGSKFPASVDIVVGPGFTAEFAPGWPEKPDTPVLASDLRGHRIHEPEFDTSVAGFTAHDYFGDGSFYLLDVPGHALGHICGLARTTPDTFIFMGADACHFAGAFRPTLYLPLPAIHHPAARTCSEGDSDVSRTSPFYKVSRVPGTVYIHGDAAQASIDKLRILDAHPGVFICLAHDAALFETLPLYNTDPDQDINDWKTAGYKENTRWAFLNELPKGDSPGRKAMVQGLKRKGKIILWDEGKGFVDVE</sequence>
<name>A0ACC0QZ58_9HYPO</name>
<evidence type="ECO:0000313" key="1">
    <source>
        <dbReference type="EMBL" id="KAI8669743.1"/>
    </source>
</evidence>
<gene>
    <name evidence="1" type="ORF">NCS57_00790400</name>
</gene>